<gene>
    <name evidence="1" type="ordered locus">Cfla_1424</name>
</gene>
<protein>
    <submittedName>
        <fullName evidence="1">Uncharacterized protein</fullName>
    </submittedName>
</protein>
<reference evidence="1 2" key="1">
    <citation type="journal article" date="2010" name="Stand. Genomic Sci.">
        <title>Complete genome sequence of Cellulomonas flavigena type strain (134).</title>
        <authorList>
            <person name="Abt B."/>
            <person name="Foster B."/>
            <person name="Lapidus A."/>
            <person name="Clum A."/>
            <person name="Sun H."/>
            <person name="Pukall R."/>
            <person name="Lucas S."/>
            <person name="Glavina Del Rio T."/>
            <person name="Nolan M."/>
            <person name="Tice H."/>
            <person name="Cheng J.F."/>
            <person name="Pitluck S."/>
            <person name="Liolios K."/>
            <person name="Ivanova N."/>
            <person name="Mavromatis K."/>
            <person name="Ovchinnikova G."/>
            <person name="Pati A."/>
            <person name="Goodwin L."/>
            <person name="Chen A."/>
            <person name="Palaniappan K."/>
            <person name="Land M."/>
            <person name="Hauser L."/>
            <person name="Chang Y.J."/>
            <person name="Jeffries C.D."/>
            <person name="Rohde M."/>
            <person name="Goker M."/>
            <person name="Woyke T."/>
            <person name="Bristow J."/>
            <person name="Eisen J.A."/>
            <person name="Markowitz V."/>
            <person name="Hugenholtz P."/>
            <person name="Kyrpides N.C."/>
            <person name="Klenk H.P."/>
        </authorList>
    </citation>
    <scope>NUCLEOTIDE SEQUENCE [LARGE SCALE GENOMIC DNA]</scope>
    <source>
        <strain evidence="2">ATCC 482 / DSM 20109 / BCRC 11376 / JCM 18109 / NBRC 3775 / NCIMB 8073 / NRS 134</strain>
    </source>
</reference>
<organism evidence="1 2">
    <name type="scientific">Cellulomonas flavigena (strain ATCC 482 / DSM 20109 / BCRC 11376 / JCM 18109 / NBRC 3775 / NCIMB 8073 / NRS 134)</name>
    <dbReference type="NCBI Taxonomy" id="446466"/>
    <lineage>
        <taxon>Bacteria</taxon>
        <taxon>Bacillati</taxon>
        <taxon>Actinomycetota</taxon>
        <taxon>Actinomycetes</taxon>
        <taxon>Micrococcales</taxon>
        <taxon>Cellulomonadaceae</taxon>
        <taxon>Cellulomonas</taxon>
    </lineage>
</organism>
<proteinExistence type="predicted"/>
<dbReference type="STRING" id="446466.Cfla_1424"/>
<dbReference type="AlphaFoldDB" id="D5UCK8"/>
<dbReference type="EMBL" id="CP001964">
    <property type="protein sequence ID" value="ADG74322.1"/>
    <property type="molecule type" value="Genomic_DNA"/>
</dbReference>
<dbReference type="eggNOG" id="ENOG5031WK1">
    <property type="taxonomic scope" value="Bacteria"/>
</dbReference>
<dbReference type="Proteomes" id="UP000000849">
    <property type="component" value="Chromosome"/>
</dbReference>
<dbReference type="KEGG" id="cfl:Cfla_1424"/>
<evidence type="ECO:0000313" key="1">
    <source>
        <dbReference type="EMBL" id="ADG74322.1"/>
    </source>
</evidence>
<name>D5UCK8_CELFN</name>
<dbReference type="HOGENOM" id="CLU_1352613_0_0_11"/>
<sequence>MSAPVDAGAGAIGIVLPADWVVVPLADEAERGLVVARLVDEQIGDDEAHEALRHALRVALNAGARRAAASGGWLLALMLTRAGGQPIPATLTAYRAAGSFRDEAGVEAVRAALAATTKAAGGRLEVGSGPFGVLLRAVRERTAGGDLPRLACDYWTDPRDDHGLVHLSFSTPLVALRDQWCALFDTVVATLYRPELPPGDGR</sequence>
<dbReference type="RefSeq" id="WP_013116656.1">
    <property type="nucleotide sequence ID" value="NC_014151.1"/>
</dbReference>
<dbReference type="OrthoDB" id="4832240at2"/>
<accession>D5UCK8</accession>
<keyword evidence="2" id="KW-1185">Reference proteome</keyword>
<evidence type="ECO:0000313" key="2">
    <source>
        <dbReference type="Proteomes" id="UP000000849"/>
    </source>
</evidence>